<evidence type="ECO:0000256" key="5">
    <source>
        <dbReference type="ARBA" id="ARBA00023237"/>
    </source>
</evidence>
<evidence type="ECO:0000259" key="8">
    <source>
        <dbReference type="Pfam" id="PF14322"/>
    </source>
</evidence>
<feature type="chain" id="PRO_5046149697" evidence="6">
    <location>
        <begin position="23"/>
        <end position="480"/>
    </location>
</feature>
<evidence type="ECO:0000256" key="1">
    <source>
        <dbReference type="ARBA" id="ARBA00004442"/>
    </source>
</evidence>
<dbReference type="Gene3D" id="1.25.40.390">
    <property type="match status" value="1"/>
</dbReference>
<comment type="similarity">
    <text evidence="2">Belongs to the SusD family.</text>
</comment>
<evidence type="ECO:0000256" key="6">
    <source>
        <dbReference type="SAM" id="SignalP"/>
    </source>
</evidence>
<dbReference type="EMBL" id="JAERTY010000005">
    <property type="protein sequence ID" value="MBL1409429.1"/>
    <property type="molecule type" value="Genomic_DNA"/>
</dbReference>
<feature type="signal peptide" evidence="6">
    <location>
        <begin position="1"/>
        <end position="22"/>
    </location>
</feature>
<protein>
    <submittedName>
        <fullName evidence="9">RagB/SusD family nutrient uptake outer membrane protein</fullName>
    </submittedName>
</protein>
<accession>A0ABS1R3Z7</accession>
<gene>
    <name evidence="9" type="ORF">JKG61_11765</name>
</gene>
<dbReference type="InterPro" id="IPR011990">
    <property type="entry name" value="TPR-like_helical_dom_sf"/>
</dbReference>
<evidence type="ECO:0000256" key="4">
    <source>
        <dbReference type="ARBA" id="ARBA00023136"/>
    </source>
</evidence>
<dbReference type="PROSITE" id="PS51257">
    <property type="entry name" value="PROKAR_LIPOPROTEIN"/>
    <property type="match status" value="1"/>
</dbReference>
<evidence type="ECO:0000259" key="7">
    <source>
        <dbReference type="Pfam" id="PF07980"/>
    </source>
</evidence>
<organism evidence="9 10">
    <name type="scientific">Sphingobacterium faecale</name>
    <dbReference type="NCBI Taxonomy" id="2803775"/>
    <lineage>
        <taxon>Bacteria</taxon>
        <taxon>Pseudomonadati</taxon>
        <taxon>Bacteroidota</taxon>
        <taxon>Sphingobacteriia</taxon>
        <taxon>Sphingobacteriales</taxon>
        <taxon>Sphingobacteriaceae</taxon>
        <taxon>Sphingobacterium</taxon>
    </lineage>
</organism>
<keyword evidence="10" id="KW-1185">Reference proteome</keyword>
<evidence type="ECO:0000256" key="2">
    <source>
        <dbReference type="ARBA" id="ARBA00006275"/>
    </source>
</evidence>
<dbReference type="InterPro" id="IPR033985">
    <property type="entry name" value="SusD-like_N"/>
</dbReference>
<evidence type="ECO:0000256" key="3">
    <source>
        <dbReference type="ARBA" id="ARBA00022729"/>
    </source>
</evidence>
<keyword evidence="4" id="KW-0472">Membrane</keyword>
<dbReference type="SUPFAM" id="SSF48452">
    <property type="entry name" value="TPR-like"/>
    <property type="match status" value="1"/>
</dbReference>
<proteinExistence type="inferred from homology"/>
<comment type="caution">
    <text evidence="9">The sequence shown here is derived from an EMBL/GenBank/DDBJ whole genome shotgun (WGS) entry which is preliminary data.</text>
</comment>
<dbReference type="Pfam" id="PF07980">
    <property type="entry name" value="SusD_RagB"/>
    <property type="match status" value="1"/>
</dbReference>
<reference evidence="9 10" key="1">
    <citation type="submission" date="2021-01" db="EMBL/GenBank/DDBJ databases">
        <title>C459-1 draft genome sequence.</title>
        <authorList>
            <person name="Zhang X.-F."/>
        </authorList>
    </citation>
    <scope>NUCLEOTIDE SEQUENCE [LARGE SCALE GENOMIC DNA]</scope>
    <source>
        <strain evidence="10">C459-1</strain>
    </source>
</reference>
<name>A0ABS1R3Z7_9SPHI</name>
<feature type="domain" description="SusD-like N-terminal" evidence="8">
    <location>
        <begin position="72"/>
        <end position="207"/>
    </location>
</feature>
<sequence>MKKLKRALLILPLAALSLSSCDKWLAIKPADRIVEENVFNSEAGFLSALNGVYTDLTKSDLYGSALSYEFIEILAQQYSIRAANTDYTETANYSYTSKYTKERLEKIWDASFKTILNCNKIIENGKDKESLIPSKSLALFIGESLALRSFLHFDMLRLFGPIYKNNSGQKSIPYINHISVSASPLLTAEEAAHQILADLDRSESLLKSSDPIIAGGPQTDIIEDADNTERFRTLRFNYYAVLALKARVYLYIGDKPNALKYAKMIINDPNRETYFPFVKHTEILGNSTNTDRVFSTEVLFAFYTNGRNDIFQRYFNPESATASSLLIPRSGNIATLFAGEENDYRNYPIWKNSSLEANAVYSSKHKKGETVALYRNNIMPLLRLSELYLIAAEAESSEQQAYVYLNKLRNQRGLGEVSNNLTARLRSEYTKEFFGEGQLFFYYKRNNITPLRSGISNNNITMTPARYTPLLPDSENRYRD</sequence>
<comment type="subcellular location">
    <subcellularLocation>
        <location evidence="1">Cell outer membrane</location>
    </subcellularLocation>
</comment>
<evidence type="ECO:0000313" key="9">
    <source>
        <dbReference type="EMBL" id="MBL1409429.1"/>
    </source>
</evidence>
<keyword evidence="5" id="KW-0998">Cell outer membrane</keyword>
<keyword evidence="3 6" id="KW-0732">Signal</keyword>
<feature type="domain" description="RagB/SusD" evidence="7">
    <location>
        <begin position="344"/>
        <end position="449"/>
    </location>
</feature>
<dbReference type="RefSeq" id="WP_202103172.1">
    <property type="nucleotide sequence ID" value="NZ_JAERTY010000005.1"/>
</dbReference>
<evidence type="ECO:0000313" key="10">
    <source>
        <dbReference type="Proteomes" id="UP000625283"/>
    </source>
</evidence>
<dbReference type="Proteomes" id="UP000625283">
    <property type="component" value="Unassembled WGS sequence"/>
</dbReference>
<dbReference type="Pfam" id="PF14322">
    <property type="entry name" value="SusD-like_3"/>
    <property type="match status" value="1"/>
</dbReference>
<dbReference type="InterPro" id="IPR012944">
    <property type="entry name" value="SusD_RagB_dom"/>
</dbReference>